<feature type="compositionally biased region" description="Polar residues" evidence="1">
    <location>
        <begin position="57"/>
        <end position="70"/>
    </location>
</feature>
<evidence type="ECO:0000313" key="2">
    <source>
        <dbReference type="EMBL" id="MDR8434757.1"/>
    </source>
</evidence>
<reference evidence="2" key="1">
    <citation type="submission" date="2019-07" db="EMBL/GenBank/DDBJ databases">
        <title>Biological characteristics of mucoid Acinetobacter baumannii from a general hospital in China.</title>
        <authorList>
            <person name="Hua X."/>
            <person name="Yu Y."/>
        </authorList>
    </citation>
    <scope>NUCLEOTIDE SEQUENCE</scope>
    <source>
        <strain evidence="2">N8</strain>
    </source>
</reference>
<evidence type="ECO:0000256" key="1">
    <source>
        <dbReference type="SAM" id="MobiDB-lite"/>
    </source>
</evidence>
<protein>
    <recommendedName>
        <fullName evidence="3">Phage tail tape measure protein</fullName>
    </recommendedName>
</protein>
<gene>
    <name evidence="2" type="ORF">FPK63_27350</name>
</gene>
<dbReference type="EMBL" id="VMAF01001776">
    <property type="protein sequence ID" value="MDR8434757.1"/>
    <property type="molecule type" value="Genomic_DNA"/>
</dbReference>
<proteinExistence type="predicted"/>
<feature type="non-terminal residue" evidence="2">
    <location>
        <position position="76"/>
    </location>
</feature>
<dbReference type="AlphaFoldDB" id="A0ABD5DYE9"/>
<organism evidence="2">
    <name type="scientific">Acinetobacter baumannii</name>
    <dbReference type="NCBI Taxonomy" id="470"/>
    <lineage>
        <taxon>Bacteria</taxon>
        <taxon>Pseudomonadati</taxon>
        <taxon>Pseudomonadota</taxon>
        <taxon>Gammaproteobacteria</taxon>
        <taxon>Moraxellales</taxon>
        <taxon>Moraxellaceae</taxon>
        <taxon>Acinetobacter</taxon>
        <taxon>Acinetobacter calcoaceticus/baumannii complex</taxon>
    </lineage>
</organism>
<name>A0ABD5DYE9_ACIBA</name>
<accession>A0ABD5DYE9</accession>
<feature type="region of interest" description="Disordered" evidence="1">
    <location>
        <begin position="57"/>
        <end position="76"/>
    </location>
</feature>
<sequence>LKSLKEGGDKAKTAFSDLQKQGLVSETTLKFIAELDTKINEANNSIDRQKEIQNLVKNATNDTTKAQQDQAKAVND</sequence>
<comment type="caution">
    <text evidence="2">The sequence shown here is derived from an EMBL/GenBank/DDBJ whole genome shotgun (WGS) entry which is preliminary data.</text>
</comment>
<feature type="non-terminal residue" evidence="2">
    <location>
        <position position="1"/>
    </location>
</feature>
<evidence type="ECO:0008006" key="3">
    <source>
        <dbReference type="Google" id="ProtNLM"/>
    </source>
</evidence>